<keyword evidence="3 7" id="KW-1133">Transmembrane helix</keyword>
<evidence type="ECO:0000256" key="5">
    <source>
        <dbReference type="ARBA" id="ARBA00023239"/>
    </source>
</evidence>
<comment type="similarity">
    <text evidence="7">Belongs to the transglycosylase MltG family.</text>
</comment>
<evidence type="ECO:0000256" key="2">
    <source>
        <dbReference type="ARBA" id="ARBA00022692"/>
    </source>
</evidence>
<organism evidence="8 9">
    <name type="scientific">Stakelama pacifica</name>
    <dbReference type="NCBI Taxonomy" id="517720"/>
    <lineage>
        <taxon>Bacteria</taxon>
        <taxon>Pseudomonadati</taxon>
        <taxon>Pseudomonadota</taxon>
        <taxon>Alphaproteobacteria</taxon>
        <taxon>Sphingomonadales</taxon>
        <taxon>Sphingomonadaceae</taxon>
        <taxon>Stakelama</taxon>
    </lineage>
</organism>
<comment type="caution">
    <text evidence="8">The sequence shown here is derived from an EMBL/GenBank/DDBJ whole genome shotgun (WGS) entry which is preliminary data.</text>
</comment>
<keyword evidence="5 7" id="KW-0456">Lyase</keyword>
<dbReference type="PANTHER" id="PTHR30518">
    <property type="entry name" value="ENDOLYTIC MUREIN TRANSGLYCOSYLASE"/>
    <property type="match status" value="1"/>
</dbReference>
<reference evidence="8 9" key="1">
    <citation type="submission" date="2019-03" db="EMBL/GenBank/DDBJ databases">
        <title>Genomic Encyclopedia of Type Strains, Phase IV (KMG-IV): sequencing the most valuable type-strain genomes for metagenomic binning, comparative biology and taxonomic classification.</title>
        <authorList>
            <person name="Goeker M."/>
        </authorList>
    </citation>
    <scope>NUCLEOTIDE SEQUENCE [LARGE SCALE GENOMIC DNA]</scope>
    <source>
        <strain evidence="8 9">DSM 25059</strain>
    </source>
</reference>
<keyword evidence="4 7" id="KW-0472">Membrane</keyword>
<dbReference type="GO" id="GO:0009252">
    <property type="term" value="P:peptidoglycan biosynthetic process"/>
    <property type="evidence" value="ECO:0007669"/>
    <property type="project" value="UniProtKB-UniRule"/>
</dbReference>
<dbReference type="Proteomes" id="UP000295493">
    <property type="component" value="Unassembled WGS sequence"/>
</dbReference>
<evidence type="ECO:0000256" key="1">
    <source>
        <dbReference type="ARBA" id="ARBA00022475"/>
    </source>
</evidence>
<feature type="site" description="Important for catalytic activity" evidence="7">
    <location>
        <position position="198"/>
    </location>
</feature>
<dbReference type="GO" id="GO:0071555">
    <property type="term" value="P:cell wall organization"/>
    <property type="evidence" value="ECO:0007669"/>
    <property type="project" value="UniProtKB-KW"/>
</dbReference>
<dbReference type="EMBL" id="SNWD01000001">
    <property type="protein sequence ID" value="TDN86819.1"/>
    <property type="molecule type" value="Genomic_DNA"/>
</dbReference>
<dbReference type="GO" id="GO:0008932">
    <property type="term" value="F:lytic endotransglycosylase activity"/>
    <property type="evidence" value="ECO:0007669"/>
    <property type="project" value="UniProtKB-UniRule"/>
</dbReference>
<dbReference type="CDD" id="cd08010">
    <property type="entry name" value="MltG_like"/>
    <property type="match status" value="1"/>
</dbReference>
<accession>A0A4R6FXU7</accession>
<dbReference type="GO" id="GO:0005886">
    <property type="term" value="C:plasma membrane"/>
    <property type="evidence" value="ECO:0007669"/>
    <property type="project" value="UniProtKB-UniRule"/>
</dbReference>
<proteinExistence type="inferred from homology"/>
<keyword evidence="7" id="KW-0997">Cell inner membrane</keyword>
<keyword evidence="2 7" id="KW-0812">Transmembrane</keyword>
<dbReference type="Pfam" id="PF02618">
    <property type="entry name" value="YceG"/>
    <property type="match status" value="1"/>
</dbReference>
<evidence type="ECO:0000313" key="9">
    <source>
        <dbReference type="Proteomes" id="UP000295493"/>
    </source>
</evidence>
<dbReference type="RefSeq" id="WP_133493993.1">
    <property type="nucleotide sequence ID" value="NZ_BMLU01000001.1"/>
</dbReference>
<keyword evidence="6 7" id="KW-0961">Cell wall biogenesis/degradation</keyword>
<dbReference type="OrthoDB" id="9814591at2"/>
<dbReference type="AlphaFoldDB" id="A0A4R6FXU7"/>
<dbReference type="InterPro" id="IPR003770">
    <property type="entry name" value="MLTG-like"/>
</dbReference>
<dbReference type="NCBIfam" id="TIGR00247">
    <property type="entry name" value="endolytic transglycosylase MltG"/>
    <property type="match status" value="1"/>
</dbReference>
<comment type="function">
    <text evidence="7">Functions as a peptidoglycan terminase that cleaves nascent peptidoglycan strands endolytically to terminate their elongation.</text>
</comment>
<evidence type="ECO:0000313" key="8">
    <source>
        <dbReference type="EMBL" id="TDN86819.1"/>
    </source>
</evidence>
<dbReference type="PANTHER" id="PTHR30518:SF2">
    <property type="entry name" value="ENDOLYTIC MUREIN TRANSGLYCOSYLASE"/>
    <property type="match status" value="1"/>
</dbReference>
<dbReference type="EC" id="4.2.2.29" evidence="7"/>
<dbReference type="Gene3D" id="3.30.160.60">
    <property type="entry name" value="Classic Zinc Finger"/>
    <property type="match status" value="1"/>
</dbReference>
<name>A0A4R6FXU7_9SPHN</name>
<keyword evidence="9" id="KW-1185">Reference proteome</keyword>
<gene>
    <name evidence="7" type="primary">mltG</name>
    <name evidence="8" type="ORF">EV664_101396</name>
</gene>
<protein>
    <recommendedName>
        <fullName evidence="7">Endolytic murein transglycosylase</fullName>
        <ecNumber evidence="7">4.2.2.29</ecNumber>
    </recommendedName>
    <alternativeName>
        <fullName evidence="7">Peptidoglycan lytic transglycosylase</fullName>
    </alternativeName>
    <alternativeName>
        <fullName evidence="7">Peptidoglycan polymerization terminase</fullName>
    </alternativeName>
</protein>
<evidence type="ECO:0000256" key="6">
    <source>
        <dbReference type="ARBA" id="ARBA00023316"/>
    </source>
</evidence>
<dbReference type="Gene3D" id="3.30.1490.480">
    <property type="entry name" value="Endolytic murein transglycosylase"/>
    <property type="match status" value="1"/>
</dbReference>
<evidence type="ECO:0000256" key="4">
    <source>
        <dbReference type="ARBA" id="ARBA00023136"/>
    </source>
</evidence>
<evidence type="ECO:0000256" key="7">
    <source>
        <dbReference type="HAMAP-Rule" id="MF_02065"/>
    </source>
</evidence>
<evidence type="ECO:0000256" key="3">
    <source>
        <dbReference type="ARBA" id="ARBA00022989"/>
    </source>
</evidence>
<dbReference type="HAMAP" id="MF_02065">
    <property type="entry name" value="MltG"/>
    <property type="match status" value="1"/>
</dbReference>
<comment type="catalytic activity">
    <reaction evidence="7">
        <text>a peptidoglycan chain = a peptidoglycan chain with N-acetyl-1,6-anhydromuramyl-[peptide] at the reducing end + a peptidoglycan chain with N-acetylglucosamine at the non-reducing end.</text>
        <dbReference type="EC" id="4.2.2.29"/>
    </reaction>
</comment>
<sequence>MRKVGCLLLAIVLLGGAALFGVAQLWGGAGPLPEQRSVVVREGSTLTDAAGALEKAGAVRSARRFVLLSKVFGGGTPIRAGEYRIPAHASQSDILEMMQKGDALRRLVTIPEGLPSILVRERLMAAPELEGELDVPLEGTVLPDSYSYQRNDSRRQVLERMQRAMVQYLDAAWAKRSPDTVAKTPREALILASVIEKETGKPKERREIAAVYSNRLREGMRLQADPTVIYPITKGKPLGRRILRSELEARNGYNTYAMAGLPIGPICNPGRASIDAALHPAKSDALYFVADGTGGHVFARTLEEHERNVKKWYAIRRARGEM</sequence>
<keyword evidence="1 7" id="KW-1003">Cell membrane</keyword>